<feature type="domain" description="PTS EIIB type-2" evidence="2">
    <location>
        <begin position="2"/>
        <end position="94"/>
    </location>
</feature>
<comment type="caution">
    <text evidence="3">The sequence shown here is derived from an EMBL/GenBank/DDBJ whole genome shotgun (WGS) entry which is preliminary data.</text>
</comment>
<evidence type="ECO:0000313" key="4">
    <source>
        <dbReference type="Proteomes" id="UP000622610"/>
    </source>
</evidence>
<evidence type="ECO:0000256" key="1">
    <source>
        <dbReference type="ARBA" id="ARBA00022679"/>
    </source>
</evidence>
<gene>
    <name evidence="3" type="ORF">GCM10011482_11670</name>
</gene>
<organism evidence="3 4">
    <name type="scientific">Enterococcus alcedinis</name>
    <dbReference type="NCBI Taxonomy" id="1274384"/>
    <lineage>
        <taxon>Bacteria</taxon>
        <taxon>Bacillati</taxon>
        <taxon>Bacillota</taxon>
        <taxon>Bacilli</taxon>
        <taxon>Lactobacillales</taxon>
        <taxon>Enterococcaceae</taxon>
        <taxon>Enterococcus</taxon>
    </lineage>
</organism>
<sequence length="94" mass="10363">MYKVLASCGAGIGSSMIIKKKIKEVFTELGYEVEITHESLGTAKSKAKEFDIIYTLAALKDNFEDSDGYEKVVGLKNIMSNDEIRDAAKRILGI</sequence>
<keyword evidence="4" id="KW-1185">Reference proteome</keyword>
<keyword evidence="1" id="KW-0808">Transferase</keyword>
<dbReference type="PROSITE" id="PS51099">
    <property type="entry name" value="PTS_EIIB_TYPE_2"/>
    <property type="match status" value="1"/>
</dbReference>
<accession>A0A917JE24</accession>
<name>A0A917JE24_9ENTE</name>
<dbReference type="SUPFAM" id="SSF52794">
    <property type="entry name" value="PTS system IIB component-like"/>
    <property type="match status" value="1"/>
</dbReference>
<dbReference type="CDD" id="cd05563">
    <property type="entry name" value="PTS_IIB_ascorbate"/>
    <property type="match status" value="1"/>
</dbReference>
<dbReference type="GO" id="GO:0009401">
    <property type="term" value="P:phosphoenolpyruvate-dependent sugar phosphotransferase system"/>
    <property type="evidence" value="ECO:0007669"/>
    <property type="project" value="InterPro"/>
</dbReference>
<reference evidence="3" key="2">
    <citation type="submission" date="2020-09" db="EMBL/GenBank/DDBJ databases">
        <authorList>
            <person name="Sun Q."/>
            <person name="Sedlacek I."/>
        </authorList>
    </citation>
    <scope>NUCLEOTIDE SEQUENCE</scope>
    <source>
        <strain evidence="3">CCM 8433</strain>
    </source>
</reference>
<protein>
    <recommendedName>
        <fullName evidence="2">PTS EIIB type-2 domain-containing protein</fullName>
    </recommendedName>
</protein>
<dbReference type="InterPro" id="IPR003501">
    <property type="entry name" value="PTS_EIIB_2/3"/>
</dbReference>
<dbReference type="InterPro" id="IPR013011">
    <property type="entry name" value="PTS_EIIB_2"/>
</dbReference>
<dbReference type="InterPro" id="IPR036095">
    <property type="entry name" value="PTS_EIIB-like_sf"/>
</dbReference>
<dbReference type="EMBL" id="BMDT01000004">
    <property type="protein sequence ID" value="GGI65513.1"/>
    <property type="molecule type" value="Genomic_DNA"/>
</dbReference>
<dbReference type="Proteomes" id="UP000622610">
    <property type="component" value="Unassembled WGS sequence"/>
</dbReference>
<proteinExistence type="predicted"/>
<evidence type="ECO:0000259" key="2">
    <source>
        <dbReference type="PROSITE" id="PS51099"/>
    </source>
</evidence>
<dbReference type="Pfam" id="PF02302">
    <property type="entry name" value="PTS_IIB"/>
    <property type="match status" value="1"/>
</dbReference>
<reference evidence="3" key="1">
    <citation type="journal article" date="2014" name="Int. J. Syst. Evol. Microbiol.">
        <title>Complete genome sequence of Corynebacterium casei LMG S-19264T (=DSM 44701T), isolated from a smear-ripened cheese.</title>
        <authorList>
            <consortium name="US DOE Joint Genome Institute (JGI-PGF)"/>
            <person name="Walter F."/>
            <person name="Albersmeier A."/>
            <person name="Kalinowski J."/>
            <person name="Ruckert C."/>
        </authorList>
    </citation>
    <scope>NUCLEOTIDE SEQUENCE</scope>
    <source>
        <strain evidence="3">CCM 8433</strain>
    </source>
</reference>
<dbReference type="RefSeq" id="WP_188367351.1">
    <property type="nucleotide sequence ID" value="NZ_BMDT01000004.1"/>
</dbReference>
<dbReference type="GO" id="GO:0008982">
    <property type="term" value="F:protein-N(PI)-phosphohistidine-sugar phosphotransferase activity"/>
    <property type="evidence" value="ECO:0007669"/>
    <property type="project" value="InterPro"/>
</dbReference>
<dbReference type="AlphaFoldDB" id="A0A917JE24"/>
<evidence type="ECO:0000313" key="3">
    <source>
        <dbReference type="EMBL" id="GGI65513.1"/>
    </source>
</evidence>
<dbReference type="Gene3D" id="3.40.50.2300">
    <property type="match status" value="1"/>
</dbReference>